<dbReference type="Proteomes" id="UP000319148">
    <property type="component" value="Unassembled WGS sequence"/>
</dbReference>
<accession>A0A501PA63</accession>
<protein>
    <submittedName>
        <fullName evidence="1">PAS domain-containing protein</fullName>
    </submittedName>
</protein>
<evidence type="ECO:0000313" key="1">
    <source>
        <dbReference type="EMBL" id="TPD57260.1"/>
    </source>
</evidence>
<keyword evidence="2" id="KW-1185">Reference proteome</keyword>
<reference evidence="2" key="1">
    <citation type="submission" date="2019-06" db="EMBL/GenBank/DDBJ databases">
        <title>The complete genome of Emcibacter congregatus ZYLT.</title>
        <authorList>
            <person name="Zhao Z."/>
        </authorList>
    </citation>
    <scope>NUCLEOTIDE SEQUENCE [LARGE SCALE GENOMIC DNA]</scope>
    <source>
        <strain evidence="2">MCCC 1A06723</strain>
    </source>
</reference>
<organism evidence="1 2">
    <name type="scientific">Emcibacter nanhaiensis</name>
    <dbReference type="NCBI Taxonomy" id="1505037"/>
    <lineage>
        <taxon>Bacteria</taxon>
        <taxon>Pseudomonadati</taxon>
        <taxon>Pseudomonadota</taxon>
        <taxon>Alphaproteobacteria</taxon>
        <taxon>Emcibacterales</taxon>
        <taxon>Emcibacteraceae</taxon>
        <taxon>Emcibacter</taxon>
    </lineage>
</organism>
<evidence type="ECO:0000313" key="2">
    <source>
        <dbReference type="Proteomes" id="UP000319148"/>
    </source>
</evidence>
<dbReference type="AlphaFoldDB" id="A0A501PA63"/>
<comment type="caution">
    <text evidence="1">The sequence shown here is derived from an EMBL/GenBank/DDBJ whole genome shotgun (WGS) entry which is preliminary data.</text>
</comment>
<name>A0A501PA63_9PROT</name>
<gene>
    <name evidence="1" type="ORF">FIV46_14115</name>
</gene>
<dbReference type="OrthoDB" id="8481589at2"/>
<dbReference type="Pfam" id="PF07310">
    <property type="entry name" value="PAS_5"/>
    <property type="match status" value="1"/>
</dbReference>
<dbReference type="RefSeq" id="WP_139941575.1">
    <property type="nucleotide sequence ID" value="NZ_JBHSYP010000005.1"/>
</dbReference>
<proteinExistence type="predicted"/>
<dbReference type="InterPro" id="IPR009922">
    <property type="entry name" value="DUF1457"/>
</dbReference>
<sequence>MFKSPVKLSDIEPEPLQKLFSYWQKIRADRKMPAKQDFNPSDVPSLLPYITLIDVEENPRRYRTRLAGTENTRVLGFDPTGRYFEETPQLSGAIKRFTWLVEHKEPYLYRGSLKWSDKDFLDYYSIALPFSDDDKNVNILLFGVYYLFIEESEHGMEHNV</sequence>
<dbReference type="EMBL" id="VFIY01000018">
    <property type="protein sequence ID" value="TPD57260.1"/>
    <property type="molecule type" value="Genomic_DNA"/>
</dbReference>